<evidence type="ECO:0000313" key="3">
    <source>
        <dbReference type="Proteomes" id="UP000316079"/>
    </source>
</evidence>
<dbReference type="AlphaFoldDB" id="A0A553N0F6"/>
<dbReference type="EMBL" id="SRMA01027160">
    <property type="protein sequence ID" value="TRY58902.1"/>
    <property type="molecule type" value="Genomic_DNA"/>
</dbReference>
<protein>
    <recommendedName>
        <fullName evidence="4">Bcl-2-like protein 13</fullName>
    </recommendedName>
</protein>
<keyword evidence="1" id="KW-0472">Membrane</keyword>
<reference evidence="2 3" key="1">
    <citation type="journal article" date="2019" name="Sci. Data">
        <title>Hybrid genome assembly and annotation of Danionella translucida.</title>
        <authorList>
            <person name="Kadobianskyi M."/>
            <person name="Schulze L."/>
            <person name="Schuelke M."/>
            <person name="Judkewitz B."/>
        </authorList>
    </citation>
    <scope>NUCLEOTIDE SEQUENCE [LARGE SCALE GENOMIC DNA]</scope>
    <source>
        <strain evidence="2 3">Bolton</strain>
    </source>
</reference>
<keyword evidence="3" id="KW-1185">Reference proteome</keyword>
<dbReference type="Proteomes" id="UP000316079">
    <property type="component" value="Unassembled WGS sequence"/>
</dbReference>
<feature type="non-terminal residue" evidence="2">
    <location>
        <position position="256"/>
    </location>
</feature>
<proteinExistence type="predicted"/>
<organism evidence="2 3">
    <name type="scientific">Danionella cerebrum</name>
    <dbReference type="NCBI Taxonomy" id="2873325"/>
    <lineage>
        <taxon>Eukaryota</taxon>
        <taxon>Metazoa</taxon>
        <taxon>Chordata</taxon>
        <taxon>Craniata</taxon>
        <taxon>Vertebrata</taxon>
        <taxon>Euteleostomi</taxon>
        <taxon>Actinopterygii</taxon>
        <taxon>Neopterygii</taxon>
        <taxon>Teleostei</taxon>
        <taxon>Ostariophysi</taxon>
        <taxon>Cypriniformes</taxon>
        <taxon>Danionidae</taxon>
        <taxon>Danioninae</taxon>
        <taxon>Danionella</taxon>
    </lineage>
</organism>
<evidence type="ECO:0000313" key="2">
    <source>
        <dbReference type="EMBL" id="TRY58902.1"/>
    </source>
</evidence>
<accession>A0A553N0F6</accession>
<sequence length="256" mass="27827">MLISSSLSSSVSKQQLPSIQTRSHRKIFLDDQGFFHPDLGSSCWHTESLAESWSSIGSMESELGNMPTSEMELVQGESCSSTCDIINLEPEPEYEESNESENGDLQSSVMSIISSTKEVMEADIALSEESDLRPPEALELLMCVEDPLKVAEIEEKTLAEPVFTHTSLLSEPLDFTLASVPIPEIISEVLDQLQQVEEPLVIEAESESVPQELSASLIEEPVSKAVSGRSASVFELPLLVVGGAALAVVGALVYRW</sequence>
<keyword evidence="1" id="KW-1133">Transmembrane helix</keyword>
<evidence type="ECO:0008006" key="4">
    <source>
        <dbReference type="Google" id="ProtNLM"/>
    </source>
</evidence>
<dbReference type="OrthoDB" id="8956859at2759"/>
<name>A0A553N0F6_9TELE</name>
<keyword evidence="1" id="KW-0812">Transmembrane</keyword>
<comment type="caution">
    <text evidence="2">The sequence shown here is derived from an EMBL/GenBank/DDBJ whole genome shotgun (WGS) entry which is preliminary data.</text>
</comment>
<feature type="transmembrane region" description="Helical" evidence="1">
    <location>
        <begin position="236"/>
        <end position="254"/>
    </location>
</feature>
<evidence type="ECO:0000256" key="1">
    <source>
        <dbReference type="SAM" id="Phobius"/>
    </source>
</evidence>
<gene>
    <name evidence="2" type="ORF">DNTS_003111</name>
</gene>